<dbReference type="PANTHER" id="PTHR35787:SF1">
    <property type="entry name" value="GLYCEROL UPTAKE OPERON ANTITERMINATOR REGULATORY PROTEIN"/>
    <property type="match status" value="1"/>
</dbReference>
<name>A0A7C9QUQ6_9PROT</name>
<sequence length="212" mass="22628">MSFHRGVRAPSGRGGGAGDRPVTHSHSLMPLLKDCGIIPAVRKPEHLDQALAAHGRIIYLLCGDPENIGDLMQRINAADKLPMVNVDLLSGLARDVASLQYLARRGVRGIISTHGEPLRHAQAMGLYTIQRTFLLDSGALDAICHQLKHSSIDALEVLPAIALPKLVDRLKSVSADMPLVGGGLITTLREAQDLLAQGLAAVSASDPQLWIP</sequence>
<reference evidence="2 3" key="1">
    <citation type="submission" date="2020-02" db="EMBL/GenBank/DDBJ databases">
        <authorList>
            <person name="Dziuba M."/>
            <person name="Kuznetsov B."/>
            <person name="Mardanov A."/>
            <person name="Ravin N."/>
            <person name="Grouzdev D."/>
        </authorList>
    </citation>
    <scope>NUCLEOTIDE SEQUENCE [LARGE SCALE GENOMIC DNA]</scope>
    <source>
        <strain evidence="2 3">SpK</strain>
    </source>
</reference>
<dbReference type="InterPro" id="IPR006699">
    <property type="entry name" value="GlpP"/>
</dbReference>
<dbReference type="RefSeq" id="WP_163680530.1">
    <property type="nucleotide sequence ID" value="NZ_JAAIYP010000039.1"/>
</dbReference>
<evidence type="ECO:0000313" key="2">
    <source>
        <dbReference type="EMBL" id="NFV81078.1"/>
    </source>
</evidence>
<dbReference type="Pfam" id="PF04309">
    <property type="entry name" value="G3P_antiterm"/>
    <property type="match status" value="1"/>
</dbReference>
<evidence type="ECO:0000313" key="3">
    <source>
        <dbReference type="Proteomes" id="UP000480684"/>
    </source>
</evidence>
<dbReference type="InterPro" id="IPR013785">
    <property type="entry name" value="Aldolase_TIM"/>
</dbReference>
<evidence type="ECO:0000256" key="1">
    <source>
        <dbReference type="SAM" id="MobiDB-lite"/>
    </source>
</evidence>
<organism evidence="2 3">
    <name type="scientific">Magnetospirillum aberrantis SpK</name>
    <dbReference type="NCBI Taxonomy" id="908842"/>
    <lineage>
        <taxon>Bacteria</taxon>
        <taxon>Pseudomonadati</taxon>
        <taxon>Pseudomonadota</taxon>
        <taxon>Alphaproteobacteria</taxon>
        <taxon>Rhodospirillales</taxon>
        <taxon>Rhodospirillaceae</taxon>
        <taxon>Magnetospirillum</taxon>
    </lineage>
</organism>
<dbReference type="Gene3D" id="3.20.20.70">
    <property type="entry name" value="Aldolase class I"/>
    <property type="match status" value="1"/>
</dbReference>
<dbReference type="GO" id="GO:0006355">
    <property type="term" value="P:regulation of DNA-templated transcription"/>
    <property type="evidence" value="ECO:0007669"/>
    <property type="project" value="InterPro"/>
</dbReference>
<protein>
    <submittedName>
        <fullName evidence="2">Glycerol-3-phosphate responsive antiterminator</fullName>
    </submittedName>
</protein>
<dbReference type="GO" id="GO:0006071">
    <property type="term" value="P:glycerol metabolic process"/>
    <property type="evidence" value="ECO:0007669"/>
    <property type="project" value="InterPro"/>
</dbReference>
<comment type="caution">
    <text evidence="2">The sequence shown here is derived from an EMBL/GenBank/DDBJ whole genome shotgun (WGS) entry which is preliminary data.</text>
</comment>
<dbReference type="SUPFAM" id="SSF110391">
    <property type="entry name" value="GlpP-like"/>
    <property type="match status" value="1"/>
</dbReference>
<keyword evidence="3" id="KW-1185">Reference proteome</keyword>
<dbReference type="Proteomes" id="UP000480684">
    <property type="component" value="Unassembled WGS sequence"/>
</dbReference>
<dbReference type="PIRSF" id="PIRSF016897">
    <property type="entry name" value="GlpP"/>
    <property type="match status" value="1"/>
</dbReference>
<proteinExistence type="predicted"/>
<feature type="region of interest" description="Disordered" evidence="1">
    <location>
        <begin position="1"/>
        <end position="23"/>
    </location>
</feature>
<dbReference type="EMBL" id="JAAIYP010000039">
    <property type="protein sequence ID" value="NFV81078.1"/>
    <property type="molecule type" value="Genomic_DNA"/>
</dbReference>
<accession>A0A7C9QUQ6</accession>
<gene>
    <name evidence="2" type="ORF">G4223_13245</name>
</gene>
<dbReference type="AlphaFoldDB" id="A0A7C9QUQ6"/>
<dbReference type="PANTHER" id="PTHR35787">
    <property type="entry name" value="GLYCEROL UPTAKE OPERON ANTITERMINATOR REGULATORY PROTEIN"/>
    <property type="match status" value="1"/>
</dbReference>